<dbReference type="InterPro" id="IPR023296">
    <property type="entry name" value="Glyco_hydro_beta-prop_sf"/>
</dbReference>
<reference evidence="2 3" key="1">
    <citation type="submission" date="2019-06" db="EMBL/GenBank/DDBJ databases">
        <title>Sequencing the genomes of 1000 actinobacteria strains.</title>
        <authorList>
            <person name="Klenk H.-P."/>
        </authorList>
    </citation>
    <scope>NUCLEOTIDE SEQUENCE [LARGE SCALE GENOMIC DNA]</scope>
    <source>
        <strain evidence="2 3">DSM 20169</strain>
    </source>
</reference>
<gene>
    <name evidence="2" type="ORF">FB560_3585</name>
</gene>
<organism evidence="2 3">
    <name type="scientific">Microbacterium saperdae</name>
    <dbReference type="NCBI Taxonomy" id="69368"/>
    <lineage>
        <taxon>Bacteria</taxon>
        <taxon>Bacillati</taxon>
        <taxon>Actinomycetota</taxon>
        <taxon>Actinomycetes</taxon>
        <taxon>Micrococcales</taxon>
        <taxon>Microbacteriaceae</taxon>
        <taxon>Microbacterium</taxon>
    </lineage>
</organism>
<dbReference type="RefSeq" id="WP_141874045.1">
    <property type="nucleotide sequence ID" value="NZ_VFOX01000002.1"/>
</dbReference>
<accession>A0A543BBF6</accession>
<keyword evidence="3" id="KW-1185">Reference proteome</keyword>
<comment type="caution">
    <text evidence="2">The sequence shown here is derived from an EMBL/GenBank/DDBJ whole genome shotgun (WGS) entry which is preliminary data.</text>
</comment>
<dbReference type="Proteomes" id="UP000317209">
    <property type="component" value="Unassembled WGS sequence"/>
</dbReference>
<dbReference type="EMBL" id="VFOX01000002">
    <property type="protein sequence ID" value="TQL82102.1"/>
    <property type="molecule type" value="Genomic_DNA"/>
</dbReference>
<proteinExistence type="predicted"/>
<keyword evidence="1" id="KW-0732">Signal</keyword>
<protein>
    <recommendedName>
        <fullName evidence="4">Glycosyl hydrolase family 43</fullName>
    </recommendedName>
</protein>
<sequence>MTKKALKTVVPRTLLAAFLAMVLVAVAAPSAVAAGSWSAPTPVYAASSIQSPGYAYAPSAIAGSTERSFVCHSRAAGDVRDDIYLVKRTGSTVTSSTSVLTASASGWDSFHICDPSVVRVDATLAGQDYDYAMFYLGNDQNCSCHNQIGVAYANGLDGPWVKAPNPVIGFQAGASSSEWGVGQPSATTIDAAAGTVLLTWTEGYSTGTVAKLGQVSLLSGTPTVSGVGAVPTAGLLDSSGAADFLNNFDIAYSPQRDSFYMVREMHPYPTTSPNYISTAVQVLSISGAGMWSGTGTWAVEGLIDASVTGASRSHNPGFLRTQFGTLPDESQLTVFVTTSALDPNSLWSYAIVRTTASL</sequence>
<evidence type="ECO:0000313" key="2">
    <source>
        <dbReference type="EMBL" id="TQL82102.1"/>
    </source>
</evidence>
<evidence type="ECO:0008006" key="4">
    <source>
        <dbReference type="Google" id="ProtNLM"/>
    </source>
</evidence>
<dbReference type="Gene3D" id="2.115.10.20">
    <property type="entry name" value="Glycosyl hydrolase domain, family 43"/>
    <property type="match status" value="1"/>
</dbReference>
<evidence type="ECO:0000313" key="3">
    <source>
        <dbReference type="Proteomes" id="UP000317209"/>
    </source>
</evidence>
<evidence type="ECO:0000256" key="1">
    <source>
        <dbReference type="SAM" id="SignalP"/>
    </source>
</evidence>
<dbReference type="OrthoDB" id="4178270at2"/>
<feature type="chain" id="PRO_5039577041" description="Glycosyl hydrolase family 43" evidence="1">
    <location>
        <begin position="28"/>
        <end position="358"/>
    </location>
</feature>
<dbReference type="AlphaFoldDB" id="A0A543BBF6"/>
<dbReference type="SUPFAM" id="SSF75005">
    <property type="entry name" value="Arabinanase/levansucrase/invertase"/>
    <property type="match status" value="1"/>
</dbReference>
<feature type="signal peptide" evidence="1">
    <location>
        <begin position="1"/>
        <end position="27"/>
    </location>
</feature>
<name>A0A543BBF6_9MICO</name>